<evidence type="ECO:0000313" key="2">
    <source>
        <dbReference type="EMBL" id="KAL3419869.1"/>
    </source>
</evidence>
<dbReference type="Pfam" id="PF01965">
    <property type="entry name" value="DJ-1_PfpI"/>
    <property type="match status" value="1"/>
</dbReference>
<protein>
    <submittedName>
        <fullName evidence="2">DJ-1/PfpI family protein</fullName>
    </submittedName>
</protein>
<dbReference type="CDD" id="cd03139">
    <property type="entry name" value="GATase1_PfpI_2"/>
    <property type="match status" value="1"/>
</dbReference>
<gene>
    <name evidence="2" type="ORF">PVAG01_08368</name>
</gene>
<name>A0ABR4P984_9HELO</name>
<dbReference type="PANTHER" id="PTHR43130">
    <property type="entry name" value="ARAC-FAMILY TRANSCRIPTIONAL REGULATOR"/>
    <property type="match status" value="1"/>
</dbReference>
<dbReference type="PANTHER" id="PTHR43130:SF7">
    <property type="entry name" value="DJ-1_PFPI DOMAIN-CONTAINING PROTEIN"/>
    <property type="match status" value="1"/>
</dbReference>
<organism evidence="2 3">
    <name type="scientific">Phlyctema vagabunda</name>
    <dbReference type="NCBI Taxonomy" id="108571"/>
    <lineage>
        <taxon>Eukaryota</taxon>
        <taxon>Fungi</taxon>
        <taxon>Dikarya</taxon>
        <taxon>Ascomycota</taxon>
        <taxon>Pezizomycotina</taxon>
        <taxon>Leotiomycetes</taxon>
        <taxon>Helotiales</taxon>
        <taxon>Dermateaceae</taxon>
        <taxon>Phlyctema</taxon>
    </lineage>
</organism>
<accession>A0ABR4P984</accession>
<feature type="domain" description="DJ-1/PfpI" evidence="1">
    <location>
        <begin position="61"/>
        <end position="190"/>
    </location>
</feature>
<dbReference type="InterPro" id="IPR029062">
    <property type="entry name" value="Class_I_gatase-like"/>
</dbReference>
<comment type="caution">
    <text evidence="2">The sequence shown here is derived from an EMBL/GenBank/DDBJ whole genome shotgun (WGS) entry which is preliminary data.</text>
</comment>
<sequence>MTSIKPINFGILTIPYQTTDVAGPIDILSNVSQAFIADLEKIGAAAPGASKNGIPITFHHIGETLDAVSLTGAFKVLPTTTCDDCPPLDCLLVGGADPNSYQLGERFTTFVQQHVAARKLLFMTCTGALCISSSGILDGKNATTNHMCIELAKMARPTVKWTKEAQWVVDGNLWSSGGACAGMDMMAYWVKKTYGEDVVQYAYETLDFEPRDVHGKRVLAAEK</sequence>
<dbReference type="Gene3D" id="3.40.50.880">
    <property type="match status" value="1"/>
</dbReference>
<reference evidence="2 3" key="1">
    <citation type="submission" date="2024-06" db="EMBL/GenBank/DDBJ databases">
        <title>Complete genome of Phlyctema vagabunda strain 19-DSS-EL-015.</title>
        <authorList>
            <person name="Fiorenzani C."/>
        </authorList>
    </citation>
    <scope>NUCLEOTIDE SEQUENCE [LARGE SCALE GENOMIC DNA]</scope>
    <source>
        <strain evidence="2 3">19-DSS-EL-015</strain>
    </source>
</reference>
<dbReference type="InterPro" id="IPR002818">
    <property type="entry name" value="DJ-1/PfpI"/>
</dbReference>
<keyword evidence="3" id="KW-1185">Reference proteome</keyword>
<dbReference type="EMBL" id="JBFCZG010000007">
    <property type="protein sequence ID" value="KAL3419869.1"/>
    <property type="molecule type" value="Genomic_DNA"/>
</dbReference>
<evidence type="ECO:0000313" key="3">
    <source>
        <dbReference type="Proteomes" id="UP001629113"/>
    </source>
</evidence>
<evidence type="ECO:0000259" key="1">
    <source>
        <dbReference type="Pfam" id="PF01965"/>
    </source>
</evidence>
<proteinExistence type="predicted"/>
<dbReference type="Proteomes" id="UP001629113">
    <property type="component" value="Unassembled WGS sequence"/>
</dbReference>
<dbReference type="SUPFAM" id="SSF52317">
    <property type="entry name" value="Class I glutamine amidotransferase-like"/>
    <property type="match status" value="1"/>
</dbReference>
<dbReference type="InterPro" id="IPR052158">
    <property type="entry name" value="INH-QAR"/>
</dbReference>